<protein>
    <submittedName>
        <fullName evidence="1">Uncharacterized protein</fullName>
    </submittedName>
</protein>
<sequence length="72" mass="8514">MFFSRFFFFCRSNHWFEYQVEVSVSTHRLNRCLSRSVEKAAATATGLPPLVLQWRQEGERKLLNADGVWECE</sequence>
<evidence type="ECO:0000313" key="2">
    <source>
        <dbReference type="Proteomes" id="UP001234989"/>
    </source>
</evidence>
<proteinExistence type="predicted"/>
<reference evidence="1" key="1">
    <citation type="submission" date="2023-08" db="EMBL/GenBank/DDBJ databases">
        <title>A de novo genome assembly of Solanum verrucosum Schlechtendal, a Mexican diploid species geographically isolated from the other diploid A-genome species in potato relatives.</title>
        <authorList>
            <person name="Hosaka K."/>
        </authorList>
    </citation>
    <scope>NUCLEOTIDE SEQUENCE</scope>
    <source>
        <tissue evidence="1">Young leaves</tissue>
    </source>
</reference>
<organism evidence="1 2">
    <name type="scientific">Solanum verrucosum</name>
    <dbReference type="NCBI Taxonomy" id="315347"/>
    <lineage>
        <taxon>Eukaryota</taxon>
        <taxon>Viridiplantae</taxon>
        <taxon>Streptophyta</taxon>
        <taxon>Embryophyta</taxon>
        <taxon>Tracheophyta</taxon>
        <taxon>Spermatophyta</taxon>
        <taxon>Magnoliopsida</taxon>
        <taxon>eudicotyledons</taxon>
        <taxon>Gunneridae</taxon>
        <taxon>Pentapetalae</taxon>
        <taxon>asterids</taxon>
        <taxon>lamiids</taxon>
        <taxon>Solanales</taxon>
        <taxon>Solanaceae</taxon>
        <taxon>Solanoideae</taxon>
        <taxon>Solaneae</taxon>
        <taxon>Solanum</taxon>
    </lineage>
</organism>
<name>A0AAF0UV67_SOLVR</name>
<keyword evidence="2" id="KW-1185">Reference proteome</keyword>
<dbReference type="AlphaFoldDB" id="A0AAF0UV67"/>
<accession>A0AAF0UV67</accession>
<evidence type="ECO:0000313" key="1">
    <source>
        <dbReference type="EMBL" id="WMV53663.1"/>
    </source>
</evidence>
<dbReference type="EMBL" id="CP133622">
    <property type="protein sequence ID" value="WMV53663.1"/>
    <property type="molecule type" value="Genomic_DNA"/>
</dbReference>
<gene>
    <name evidence="1" type="ORF">MTR67_047048</name>
</gene>
<dbReference type="Proteomes" id="UP001234989">
    <property type="component" value="Chromosome 11"/>
</dbReference>